<feature type="compositionally biased region" description="Basic and acidic residues" evidence="7">
    <location>
        <begin position="44"/>
        <end position="59"/>
    </location>
</feature>
<reference evidence="8 9" key="1">
    <citation type="journal article" date="2012" name="BMC Genomics">
        <title>Sequencing the genome of Marssonina brunnea reveals fungus-poplar co-evolution.</title>
        <authorList>
            <person name="Zhu S."/>
            <person name="Cao Y.-Z."/>
            <person name="Jiang C."/>
            <person name="Tan B.-Y."/>
            <person name="Wang Z."/>
            <person name="Feng S."/>
            <person name="Zhang L."/>
            <person name="Su X.-H."/>
            <person name="Brejova B."/>
            <person name="Vinar T."/>
            <person name="Xu M."/>
            <person name="Wang M.-X."/>
            <person name="Zhang S.-G."/>
            <person name="Huang M.-R."/>
            <person name="Wu R."/>
            <person name="Zhou Y."/>
        </authorList>
    </citation>
    <scope>NUCLEOTIDE SEQUENCE [LARGE SCALE GENOMIC DNA]</scope>
    <source>
        <strain evidence="8 9">MB_m1</strain>
    </source>
</reference>
<dbReference type="OrthoDB" id="5424991at2759"/>
<dbReference type="EMBL" id="JH921442">
    <property type="protein sequence ID" value="EKD15252.1"/>
    <property type="molecule type" value="Genomic_DNA"/>
</dbReference>
<evidence type="ECO:0000256" key="4">
    <source>
        <dbReference type="ARBA" id="ARBA00014971"/>
    </source>
</evidence>
<dbReference type="InterPro" id="IPR034455">
    <property type="entry name" value="CNL1"/>
</dbReference>
<evidence type="ECO:0000313" key="8">
    <source>
        <dbReference type="EMBL" id="EKD15252.1"/>
    </source>
</evidence>
<dbReference type="PANTHER" id="PTHR39145:SF1">
    <property type="entry name" value="BIOGENESIS OF LYSOSOME-RELATED ORGANELLES COMPLEX 1 SUBUNIT CNL1"/>
    <property type="match status" value="1"/>
</dbReference>
<dbReference type="eggNOG" id="ENOG502S5Q7">
    <property type="taxonomic scope" value="Eukaryota"/>
</dbReference>
<accession>K1WSA2</accession>
<keyword evidence="5" id="KW-0963">Cytoplasm</keyword>
<dbReference type="HOGENOM" id="CLU_912405_0_0_1"/>
<dbReference type="GeneID" id="18762403"/>
<dbReference type="InParanoid" id="K1WSA2"/>
<evidence type="ECO:0000256" key="6">
    <source>
        <dbReference type="ARBA" id="ARBA00029995"/>
    </source>
</evidence>
<keyword evidence="9" id="KW-1185">Reference proteome</keyword>
<dbReference type="AlphaFoldDB" id="K1WSA2"/>
<protein>
    <recommendedName>
        <fullName evidence="4">Biogenesis of lysosome-related organelles complex 1 subunit CNL1</fullName>
    </recommendedName>
    <alternativeName>
        <fullName evidence="6">CNO-like protein 1</fullName>
    </alternativeName>
</protein>
<gene>
    <name evidence="8" type="ORF">MBM_06468</name>
</gene>
<evidence type="ECO:0000256" key="5">
    <source>
        <dbReference type="ARBA" id="ARBA00022490"/>
    </source>
</evidence>
<sequence length="305" mass="34066">MLAYPSCAGELYDYGHGDYHVIYGHEDHGLFRNLIGAKLAPPRIRDQDCPGRETQKIETAEGSSSQRASIQPMKPPRATPIIGSPIYRIASGCHRNYHEVYSTFAAALCEGVVALIYCSVPETPTHTHREEEAVMASTANAVPDTQLGLTNDEITLLRHHQQQAAASGGSSRAASRASSQGLLLLDGTSLTALGRHFDRLMQQIQERLDYLSEQSQMVAQQQYDRAGNAIAVADSEIARFHDILRQIDELEVDFDRIKHIRDIVRGYRQRVEQMEQQMEQSGSGGRHRSRHHGENSGSSSRRHRR</sequence>
<proteinExistence type="inferred from homology"/>
<feature type="region of interest" description="Disordered" evidence="7">
    <location>
        <begin position="44"/>
        <end position="76"/>
    </location>
</feature>
<evidence type="ECO:0000256" key="3">
    <source>
        <dbReference type="ARBA" id="ARBA00007289"/>
    </source>
</evidence>
<evidence type="ECO:0000256" key="7">
    <source>
        <dbReference type="SAM" id="MobiDB-lite"/>
    </source>
</evidence>
<dbReference type="Proteomes" id="UP000006753">
    <property type="component" value="Unassembled WGS sequence"/>
</dbReference>
<evidence type="ECO:0000256" key="2">
    <source>
        <dbReference type="ARBA" id="ARBA00004496"/>
    </source>
</evidence>
<dbReference type="KEGG" id="mbe:MBM_06468"/>
<evidence type="ECO:0000313" key="9">
    <source>
        <dbReference type="Proteomes" id="UP000006753"/>
    </source>
</evidence>
<comment type="function">
    <text evidence="1">Component of the biogenesis of lysosome-related organelles complex-1 (BLOC-1), a complex that is involved in endosomal cargo sorting.</text>
</comment>
<evidence type="ECO:0000256" key="1">
    <source>
        <dbReference type="ARBA" id="ARBA00003807"/>
    </source>
</evidence>
<organism evidence="8 9">
    <name type="scientific">Marssonina brunnea f. sp. multigermtubi (strain MB_m1)</name>
    <name type="common">Marssonina leaf spot fungus</name>
    <dbReference type="NCBI Taxonomy" id="1072389"/>
    <lineage>
        <taxon>Eukaryota</taxon>
        <taxon>Fungi</taxon>
        <taxon>Dikarya</taxon>
        <taxon>Ascomycota</taxon>
        <taxon>Pezizomycotina</taxon>
        <taxon>Leotiomycetes</taxon>
        <taxon>Helotiales</taxon>
        <taxon>Drepanopezizaceae</taxon>
        <taxon>Drepanopeziza</taxon>
    </lineage>
</organism>
<dbReference type="GO" id="GO:0005737">
    <property type="term" value="C:cytoplasm"/>
    <property type="evidence" value="ECO:0007669"/>
    <property type="project" value="UniProtKB-SubCell"/>
</dbReference>
<comment type="similarity">
    <text evidence="3">Belongs to the BLOC1S4 family.</text>
</comment>
<comment type="subcellular location">
    <subcellularLocation>
        <location evidence="2">Cytoplasm</location>
    </subcellularLocation>
</comment>
<dbReference type="GO" id="GO:0007032">
    <property type="term" value="P:endosome organization"/>
    <property type="evidence" value="ECO:0007669"/>
    <property type="project" value="TreeGrafter"/>
</dbReference>
<dbReference type="PANTHER" id="PTHR39145">
    <property type="entry name" value="BIOGENESIS OF LYSOSOME-RELATED ORGANELLES COMPLEX 1 SUBUNIT CNL1"/>
    <property type="match status" value="1"/>
</dbReference>
<feature type="region of interest" description="Disordered" evidence="7">
    <location>
        <begin position="273"/>
        <end position="305"/>
    </location>
</feature>
<dbReference type="GO" id="GO:0031083">
    <property type="term" value="C:BLOC-1 complex"/>
    <property type="evidence" value="ECO:0007669"/>
    <property type="project" value="InterPro"/>
</dbReference>
<name>K1WSA2_MARBU</name>